<feature type="transmembrane region" description="Helical" evidence="1">
    <location>
        <begin position="51"/>
        <end position="69"/>
    </location>
</feature>
<dbReference type="GO" id="GO:0005886">
    <property type="term" value="C:plasma membrane"/>
    <property type="evidence" value="ECO:0007669"/>
    <property type="project" value="TreeGrafter"/>
</dbReference>
<evidence type="ECO:0000259" key="2">
    <source>
        <dbReference type="PROSITE" id="PS50887"/>
    </source>
</evidence>
<organism evidence="3 4">
    <name type="scientific">[Eubacterium] siraeum</name>
    <dbReference type="NCBI Taxonomy" id="39492"/>
    <lineage>
        <taxon>Bacteria</taxon>
        <taxon>Bacillati</taxon>
        <taxon>Bacillota</taxon>
        <taxon>Clostridia</taxon>
        <taxon>Eubacteriales</taxon>
        <taxon>Oscillospiraceae</taxon>
        <taxon>Oscillospiraceae incertae sedis</taxon>
    </lineage>
</organism>
<evidence type="ECO:0000313" key="3">
    <source>
        <dbReference type="EMBL" id="CUQ87895.1"/>
    </source>
</evidence>
<keyword evidence="1" id="KW-1133">Transmembrane helix</keyword>
<dbReference type="CDD" id="cd01949">
    <property type="entry name" value="GGDEF"/>
    <property type="match status" value="1"/>
</dbReference>
<dbReference type="AlphaFoldDB" id="A0A174ZKL5"/>
<dbReference type="PANTHER" id="PTHR45138">
    <property type="entry name" value="REGULATORY COMPONENTS OF SENSORY TRANSDUCTION SYSTEM"/>
    <property type="match status" value="1"/>
</dbReference>
<feature type="transmembrane region" description="Helical" evidence="1">
    <location>
        <begin position="113"/>
        <end position="135"/>
    </location>
</feature>
<dbReference type="SUPFAM" id="SSF55073">
    <property type="entry name" value="Nucleotide cyclase"/>
    <property type="match status" value="1"/>
</dbReference>
<dbReference type="EMBL" id="CZBY01000012">
    <property type="protein sequence ID" value="CUQ87895.1"/>
    <property type="molecule type" value="Genomic_DNA"/>
</dbReference>
<dbReference type="Gene3D" id="3.30.70.270">
    <property type="match status" value="1"/>
</dbReference>
<dbReference type="SMART" id="SM00267">
    <property type="entry name" value="GGDEF"/>
    <property type="match status" value="1"/>
</dbReference>
<dbReference type="NCBIfam" id="TIGR00254">
    <property type="entry name" value="GGDEF"/>
    <property type="match status" value="1"/>
</dbReference>
<dbReference type="InterPro" id="IPR043128">
    <property type="entry name" value="Rev_trsase/Diguanyl_cyclase"/>
</dbReference>
<protein>
    <submittedName>
        <fullName evidence="3">Stalked cell differentiation-controlling protein</fullName>
    </submittedName>
</protein>
<dbReference type="InterPro" id="IPR050469">
    <property type="entry name" value="Diguanylate_Cyclase"/>
</dbReference>
<dbReference type="STRING" id="39492.ERS852540_01614"/>
<sequence length="392" mass="43305">MKVTELFSLGANEIKNRLPMATAAKFSTQKIEGKSGKSLLAACISRYNCRIIPIAALIMIICTFMSVLFENVITDGGSAEIAGEVLILFTAVCGVGFGFYFSGKYPSYYPYVFWGLYLISYCIKVTGCISGAAGLSQTAVTIMVFAAVPVFAPAASAFFLGIIPVWYTILCNINNVSGYYPFTVWGLALLGFFISCSMYSLYTARMINSKRIKDDRERMKMSAVMDSRTDLYNRAYGIEKATELLRSGNSIALLLVDIDNFAEYNRIYGTEKADEVLFAVANCVKIISKPKTDIICRYEGDTILVCLTVKADKDAIVLSEEIRSAVRDMKIPFPEASRYRNITATVSAARGMPGDTYDDIYVRAMRSQSVAKRIGGNCIAFKEHTFRPDGEK</sequence>
<reference evidence="3 4" key="1">
    <citation type="submission" date="2015-09" db="EMBL/GenBank/DDBJ databases">
        <authorList>
            <consortium name="Pathogen Informatics"/>
        </authorList>
    </citation>
    <scope>NUCLEOTIDE SEQUENCE [LARGE SCALE GENOMIC DNA]</scope>
    <source>
        <strain evidence="3 4">2789STDY5834928</strain>
    </source>
</reference>
<dbReference type="Proteomes" id="UP000095662">
    <property type="component" value="Unassembled WGS sequence"/>
</dbReference>
<proteinExistence type="predicted"/>
<feature type="transmembrane region" description="Helical" evidence="1">
    <location>
        <begin position="142"/>
        <end position="167"/>
    </location>
</feature>
<dbReference type="GO" id="GO:0052621">
    <property type="term" value="F:diguanylate cyclase activity"/>
    <property type="evidence" value="ECO:0007669"/>
    <property type="project" value="TreeGrafter"/>
</dbReference>
<keyword evidence="1" id="KW-0812">Transmembrane</keyword>
<dbReference type="Pfam" id="PF00990">
    <property type="entry name" value="GGDEF"/>
    <property type="match status" value="1"/>
</dbReference>
<feature type="transmembrane region" description="Helical" evidence="1">
    <location>
        <begin position="81"/>
        <end position="101"/>
    </location>
</feature>
<keyword evidence="1" id="KW-0472">Membrane</keyword>
<dbReference type="GO" id="GO:1902201">
    <property type="term" value="P:negative regulation of bacterial-type flagellum-dependent cell motility"/>
    <property type="evidence" value="ECO:0007669"/>
    <property type="project" value="TreeGrafter"/>
</dbReference>
<accession>A0A174ZKL5</accession>
<dbReference type="OrthoDB" id="9805474at2"/>
<feature type="domain" description="GGDEF" evidence="2">
    <location>
        <begin position="249"/>
        <end position="384"/>
    </location>
</feature>
<dbReference type="InterPro" id="IPR029787">
    <property type="entry name" value="Nucleotide_cyclase"/>
</dbReference>
<feature type="transmembrane region" description="Helical" evidence="1">
    <location>
        <begin position="179"/>
        <end position="202"/>
    </location>
</feature>
<evidence type="ECO:0000313" key="4">
    <source>
        <dbReference type="Proteomes" id="UP000095662"/>
    </source>
</evidence>
<dbReference type="PANTHER" id="PTHR45138:SF9">
    <property type="entry name" value="DIGUANYLATE CYCLASE DGCM-RELATED"/>
    <property type="match status" value="1"/>
</dbReference>
<evidence type="ECO:0000256" key="1">
    <source>
        <dbReference type="SAM" id="Phobius"/>
    </source>
</evidence>
<dbReference type="InterPro" id="IPR000160">
    <property type="entry name" value="GGDEF_dom"/>
</dbReference>
<dbReference type="GO" id="GO:0043709">
    <property type="term" value="P:cell adhesion involved in single-species biofilm formation"/>
    <property type="evidence" value="ECO:0007669"/>
    <property type="project" value="TreeGrafter"/>
</dbReference>
<gene>
    <name evidence="3" type="primary">pleD</name>
    <name evidence="3" type="ORF">ERS852540_01614</name>
</gene>
<dbReference type="PROSITE" id="PS50887">
    <property type="entry name" value="GGDEF"/>
    <property type="match status" value="1"/>
</dbReference>
<name>A0A174ZKL5_9FIRM</name>